<evidence type="ECO:0000313" key="6">
    <source>
        <dbReference type="WBParaSite" id="HPBE_0001479501-mRNA-1"/>
    </source>
</evidence>
<dbReference type="WBParaSite" id="HPBE_0001479501-mRNA-1">
    <property type="protein sequence ID" value="HPBE_0001479501-mRNA-1"/>
    <property type="gene ID" value="HPBE_0001479501"/>
</dbReference>
<dbReference type="EMBL" id="UZAH01028535">
    <property type="protein sequence ID" value="VDP00803.1"/>
    <property type="molecule type" value="Genomic_DNA"/>
</dbReference>
<evidence type="ECO:0000256" key="1">
    <source>
        <dbReference type="ARBA" id="ARBA00023157"/>
    </source>
</evidence>
<keyword evidence="1 2" id="KW-1015">Disulfide bond</keyword>
<accession>A0A3P8DX88</accession>
<reference evidence="6" key="2">
    <citation type="submission" date="2019-09" db="UniProtKB">
        <authorList>
            <consortium name="WormBaseParasite"/>
        </authorList>
    </citation>
    <scope>IDENTIFICATION</scope>
</reference>
<evidence type="ECO:0000256" key="2">
    <source>
        <dbReference type="PROSITE-ProRule" id="PRU00302"/>
    </source>
</evidence>
<keyword evidence="2" id="KW-0768">Sushi</keyword>
<dbReference type="PROSITE" id="PS50923">
    <property type="entry name" value="SUSHI"/>
    <property type="match status" value="1"/>
</dbReference>
<evidence type="ECO:0000313" key="5">
    <source>
        <dbReference type="Proteomes" id="UP000050761"/>
    </source>
</evidence>
<keyword evidence="5" id="KW-1185">Reference proteome</keyword>
<proteinExistence type="predicted"/>
<dbReference type="InterPro" id="IPR000436">
    <property type="entry name" value="Sushi_SCR_CCP_dom"/>
</dbReference>
<sequence length="114" mass="13199">MYPNGTRVEALCQNRLIIVDGSCKAKCVDGRWVPELGRCPGMCELDALKSKGYNFAIVYEADTRKQWFLHGTVAHAYCIMGSWNPLRDLRIDEFRCIDGKWMPHVFRNNECKRN</sequence>
<evidence type="ECO:0000259" key="3">
    <source>
        <dbReference type="PROSITE" id="PS50923"/>
    </source>
</evidence>
<feature type="domain" description="Sushi" evidence="3">
    <location>
        <begin position="1"/>
        <end position="41"/>
    </location>
</feature>
<comment type="caution">
    <text evidence="2">Lacks conserved residue(s) required for the propagation of feature annotation.</text>
</comment>
<dbReference type="AlphaFoldDB" id="A0A183G0Y8"/>
<feature type="disulfide bond" evidence="2">
    <location>
        <begin position="12"/>
        <end position="39"/>
    </location>
</feature>
<name>A0A183G0Y8_HELPZ</name>
<gene>
    <name evidence="4" type="ORF">HPBE_LOCUS14796</name>
</gene>
<reference evidence="4 5" key="1">
    <citation type="submission" date="2018-11" db="EMBL/GenBank/DDBJ databases">
        <authorList>
            <consortium name="Pathogen Informatics"/>
        </authorList>
    </citation>
    <scope>NUCLEOTIDE SEQUENCE [LARGE SCALE GENOMIC DNA]</scope>
</reference>
<organism evidence="5 6">
    <name type="scientific">Heligmosomoides polygyrus</name>
    <name type="common">Parasitic roundworm</name>
    <dbReference type="NCBI Taxonomy" id="6339"/>
    <lineage>
        <taxon>Eukaryota</taxon>
        <taxon>Metazoa</taxon>
        <taxon>Ecdysozoa</taxon>
        <taxon>Nematoda</taxon>
        <taxon>Chromadorea</taxon>
        <taxon>Rhabditida</taxon>
        <taxon>Rhabditina</taxon>
        <taxon>Rhabditomorpha</taxon>
        <taxon>Strongyloidea</taxon>
        <taxon>Heligmosomidae</taxon>
        <taxon>Heligmosomoides</taxon>
    </lineage>
</organism>
<evidence type="ECO:0000313" key="4">
    <source>
        <dbReference type="EMBL" id="VDP00803.1"/>
    </source>
</evidence>
<dbReference type="Proteomes" id="UP000050761">
    <property type="component" value="Unassembled WGS sequence"/>
</dbReference>
<protein>
    <submittedName>
        <fullName evidence="6">Sushi domain-containing protein</fullName>
    </submittedName>
</protein>
<dbReference type="OrthoDB" id="10051774at2759"/>
<accession>A0A183G0Y8</accession>